<protein>
    <submittedName>
        <fullName evidence="2">Uncharacterized protein</fullName>
    </submittedName>
</protein>
<gene>
    <name evidence="2" type="ORF">HC175_02675</name>
</gene>
<dbReference type="RefSeq" id="WP_168136951.1">
    <property type="nucleotide sequence ID" value="NZ_JAAVJR010000001.1"/>
</dbReference>
<evidence type="ECO:0000313" key="2">
    <source>
        <dbReference type="EMBL" id="NJW51813.1"/>
    </source>
</evidence>
<name>A0ABX1CU46_9FLAO</name>
<proteinExistence type="predicted"/>
<evidence type="ECO:0000256" key="1">
    <source>
        <dbReference type="SAM" id="Phobius"/>
    </source>
</evidence>
<accession>A0ABX1CU46</accession>
<sequence>MKNLRERLENNKVYFEVFSYLVLGAASIVVAFLSWQTSERQLELYELEKIPVIYTKIETEENQKVVNVYNLGQPAFDISVFPVAVIAIKNVRYSTPNGEDPSLFIHFSDFYESTSATSNLVGKIATLPINNVAWETIIEKKDSLTTEKNPHQGVILHHYQLLDLKFEDLQGGTHRKFYMIVHGSPLEINESRFNELLHLHGENTINLTTTEFEQMSLKEIGELVPMDNVRLREIYSTQE</sequence>
<evidence type="ECO:0000313" key="3">
    <source>
        <dbReference type="Proteomes" id="UP000703674"/>
    </source>
</evidence>
<keyword evidence="1" id="KW-0472">Membrane</keyword>
<organism evidence="2 3">
    <name type="scientific">Salinimicrobium oceani</name>
    <dbReference type="NCBI Taxonomy" id="2722702"/>
    <lineage>
        <taxon>Bacteria</taxon>
        <taxon>Pseudomonadati</taxon>
        <taxon>Bacteroidota</taxon>
        <taxon>Flavobacteriia</taxon>
        <taxon>Flavobacteriales</taxon>
        <taxon>Flavobacteriaceae</taxon>
        <taxon>Salinimicrobium</taxon>
    </lineage>
</organism>
<keyword evidence="3" id="KW-1185">Reference proteome</keyword>
<feature type="transmembrane region" description="Helical" evidence="1">
    <location>
        <begin position="12"/>
        <end position="35"/>
    </location>
</feature>
<keyword evidence="1" id="KW-1133">Transmembrane helix</keyword>
<dbReference type="Proteomes" id="UP000703674">
    <property type="component" value="Unassembled WGS sequence"/>
</dbReference>
<keyword evidence="1" id="KW-0812">Transmembrane</keyword>
<reference evidence="2 3" key="1">
    <citation type="submission" date="2020-03" db="EMBL/GenBank/DDBJ databases">
        <title>Salinimicrobium sp. nov, isolated from SCS.</title>
        <authorList>
            <person name="Cao W.R."/>
        </authorList>
    </citation>
    <scope>NUCLEOTIDE SEQUENCE [LARGE SCALE GENOMIC DNA]</scope>
    <source>
        <strain evidence="3">J15B91</strain>
    </source>
</reference>
<dbReference type="EMBL" id="JAAVJR010000001">
    <property type="protein sequence ID" value="NJW51813.1"/>
    <property type="molecule type" value="Genomic_DNA"/>
</dbReference>
<comment type="caution">
    <text evidence="2">The sequence shown here is derived from an EMBL/GenBank/DDBJ whole genome shotgun (WGS) entry which is preliminary data.</text>
</comment>